<dbReference type="InterPro" id="IPR000028">
    <property type="entry name" value="Chloroperoxidase"/>
</dbReference>
<feature type="chain" id="PRO_5020780515" description="Heme haloperoxidase family profile domain-containing protein" evidence="8">
    <location>
        <begin position="19"/>
        <end position="407"/>
    </location>
</feature>
<keyword evidence="2" id="KW-0575">Peroxidase</keyword>
<comment type="similarity">
    <text evidence="7">Belongs to the chloroperoxidase family.</text>
</comment>
<evidence type="ECO:0000256" key="5">
    <source>
        <dbReference type="ARBA" id="ARBA00023002"/>
    </source>
</evidence>
<keyword evidence="5" id="KW-0560">Oxidoreductase</keyword>
<dbReference type="Gene3D" id="1.10.489.10">
    <property type="entry name" value="Chloroperoxidase-like"/>
    <property type="match status" value="1"/>
</dbReference>
<dbReference type="PANTHER" id="PTHR33577">
    <property type="entry name" value="STERIGMATOCYSTIN BIOSYNTHESIS PEROXIDASE STCC-RELATED"/>
    <property type="match status" value="1"/>
</dbReference>
<organism evidence="10 11">
    <name type="scientific">Salinomyces thailandicus</name>
    <dbReference type="NCBI Taxonomy" id="706561"/>
    <lineage>
        <taxon>Eukaryota</taxon>
        <taxon>Fungi</taxon>
        <taxon>Dikarya</taxon>
        <taxon>Ascomycota</taxon>
        <taxon>Pezizomycotina</taxon>
        <taxon>Dothideomycetes</taxon>
        <taxon>Dothideomycetidae</taxon>
        <taxon>Mycosphaerellales</taxon>
        <taxon>Teratosphaeriaceae</taxon>
        <taxon>Salinomyces</taxon>
    </lineage>
</organism>
<evidence type="ECO:0000259" key="9">
    <source>
        <dbReference type="PROSITE" id="PS51405"/>
    </source>
</evidence>
<gene>
    <name evidence="10" type="ORF">B0A50_02979</name>
</gene>
<evidence type="ECO:0000256" key="2">
    <source>
        <dbReference type="ARBA" id="ARBA00022559"/>
    </source>
</evidence>
<keyword evidence="4" id="KW-0479">Metal-binding</keyword>
<evidence type="ECO:0000256" key="8">
    <source>
        <dbReference type="SAM" id="SignalP"/>
    </source>
</evidence>
<keyword evidence="6" id="KW-0408">Iron</keyword>
<evidence type="ECO:0000256" key="4">
    <source>
        <dbReference type="ARBA" id="ARBA00022723"/>
    </source>
</evidence>
<feature type="signal peptide" evidence="8">
    <location>
        <begin position="1"/>
        <end position="18"/>
    </location>
</feature>
<dbReference type="Proteomes" id="UP000308549">
    <property type="component" value="Unassembled WGS sequence"/>
</dbReference>
<keyword evidence="8" id="KW-0732">Signal</keyword>
<protein>
    <recommendedName>
        <fullName evidence="9">Heme haloperoxidase family profile domain-containing protein</fullName>
    </recommendedName>
</protein>
<proteinExistence type="inferred from homology"/>
<dbReference type="OrthoDB" id="407298at2759"/>
<evidence type="ECO:0000256" key="7">
    <source>
        <dbReference type="ARBA" id="ARBA00025795"/>
    </source>
</evidence>
<comment type="caution">
    <text evidence="10">The sequence shown here is derived from an EMBL/GenBank/DDBJ whole genome shotgun (WGS) entry which is preliminary data.</text>
</comment>
<evidence type="ECO:0000256" key="1">
    <source>
        <dbReference type="ARBA" id="ARBA00001970"/>
    </source>
</evidence>
<dbReference type="PROSITE" id="PS51405">
    <property type="entry name" value="HEME_HALOPEROXIDASE"/>
    <property type="match status" value="1"/>
</dbReference>
<sequence length="407" mass="44851">MVSMISSLMLAAPLLASALPGMVKRQSSGGALPDNFNDGSHDWIPQQPGQVRSPCPALNTLANHNYLPRSGKGITRTQLSNAFEQGFGVDESVIETPTENAFSVCEFLNGHGNCPDTFDLNDLNTPDTFEHDHSMSRQDYKMLWAGNLPVDNHSFNRTIFGTGLREFYNSSVVGVDFVDGFRLDRESTAYQLDPADDFKLNRLTELTEFGFVFAVMRNFDGARNGVSQQSANLVTDQSVHVDWWMYWFSRQQFPVELGWRKPVEFVKNKYVTEIRSSIFSANPPSTPSPLPPGEDEPLTEVPLFASKLKREEILPSITELGIALPSLGISSILALPTEIVSQVIDSLGPKPDPLHPYDVKYSAGDFSSYRSALSSYKTAFDSSVESILGLEKRAEATPAPTAPAAFP</sequence>
<dbReference type="Pfam" id="PF01328">
    <property type="entry name" value="Peroxidase_2"/>
    <property type="match status" value="1"/>
</dbReference>
<evidence type="ECO:0000256" key="6">
    <source>
        <dbReference type="ARBA" id="ARBA00023004"/>
    </source>
</evidence>
<evidence type="ECO:0000313" key="11">
    <source>
        <dbReference type="Proteomes" id="UP000308549"/>
    </source>
</evidence>
<keyword evidence="11" id="KW-1185">Reference proteome</keyword>
<dbReference type="InterPro" id="IPR036851">
    <property type="entry name" value="Chloroperoxidase-like_sf"/>
</dbReference>
<reference evidence="10 11" key="1">
    <citation type="submission" date="2017-03" db="EMBL/GenBank/DDBJ databases">
        <title>Genomes of endolithic fungi from Antarctica.</title>
        <authorList>
            <person name="Coleine C."/>
            <person name="Masonjones S."/>
            <person name="Stajich J.E."/>
        </authorList>
    </citation>
    <scope>NUCLEOTIDE SEQUENCE [LARGE SCALE GENOMIC DNA]</scope>
    <source>
        <strain evidence="10 11">CCFEE 6315</strain>
    </source>
</reference>
<dbReference type="GO" id="GO:0046872">
    <property type="term" value="F:metal ion binding"/>
    <property type="evidence" value="ECO:0007669"/>
    <property type="project" value="UniProtKB-KW"/>
</dbReference>
<accession>A0A4U0U2E7</accession>
<feature type="domain" description="Heme haloperoxidase family profile" evidence="9">
    <location>
        <begin position="39"/>
        <end position="280"/>
    </location>
</feature>
<comment type="cofactor">
    <cofactor evidence="1">
        <name>heme b</name>
        <dbReference type="ChEBI" id="CHEBI:60344"/>
    </cofactor>
</comment>
<evidence type="ECO:0000313" key="10">
    <source>
        <dbReference type="EMBL" id="TKA28652.1"/>
    </source>
</evidence>
<keyword evidence="3" id="KW-0349">Heme</keyword>
<dbReference type="SUPFAM" id="SSF47571">
    <property type="entry name" value="Cloroperoxidase"/>
    <property type="match status" value="2"/>
</dbReference>
<name>A0A4U0U2E7_9PEZI</name>
<dbReference type="GO" id="GO:0004601">
    <property type="term" value="F:peroxidase activity"/>
    <property type="evidence" value="ECO:0007669"/>
    <property type="project" value="UniProtKB-KW"/>
</dbReference>
<dbReference type="AlphaFoldDB" id="A0A4U0U2E7"/>
<dbReference type="EMBL" id="NAJL01000017">
    <property type="protein sequence ID" value="TKA28652.1"/>
    <property type="molecule type" value="Genomic_DNA"/>
</dbReference>
<evidence type="ECO:0000256" key="3">
    <source>
        <dbReference type="ARBA" id="ARBA00022617"/>
    </source>
</evidence>
<dbReference type="PANTHER" id="PTHR33577:SF9">
    <property type="entry name" value="PEROXIDASE STCC"/>
    <property type="match status" value="1"/>
</dbReference>